<dbReference type="RefSeq" id="WP_146865588.1">
    <property type="nucleotide sequence ID" value="NZ_BKAU01000005.1"/>
</dbReference>
<dbReference type="InterPro" id="IPR058649">
    <property type="entry name" value="CzcB_C"/>
</dbReference>
<dbReference type="Gene3D" id="2.40.30.170">
    <property type="match status" value="1"/>
</dbReference>
<dbReference type="InterPro" id="IPR058792">
    <property type="entry name" value="Beta-barrel_RND_2"/>
</dbReference>
<evidence type="ECO:0000259" key="7">
    <source>
        <dbReference type="Pfam" id="PF25975"/>
    </source>
</evidence>
<keyword evidence="2" id="KW-0813">Transport</keyword>
<protein>
    <submittedName>
        <fullName evidence="8">RND transporter</fullName>
    </submittedName>
</protein>
<feature type="domain" description="CusB-like beta-barrel" evidence="6">
    <location>
        <begin position="243"/>
        <end position="317"/>
    </location>
</feature>
<dbReference type="GO" id="GO:0046872">
    <property type="term" value="F:metal ion binding"/>
    <property type="evidence" value="ECO:0007669"/>
    <property type="project" value="InterPro"/>
</dbReference>
<dbReference type="Pfam" id="PF19335">
    <property type="entry name" value="HMBD"/>
    <property type="match status" value="1"/>
</dbReference>
<evidence type="ECO:0000256" key="2">
    <source>
        <dbReference type="ARBA" id="ARBA00022448"/>
    </source>
</evidence>
<dbReference type="GO" id="GO:0060003">
    <property type="term" value="P:copper ion export"/>
    <property type="evidence" value="ECO:0007669"/>
    <property type="project" value="TreeGrafter"/>
</dbReference>
<dbReference type="Gene3D" id="2.40.50.100">
    <property type="match status" value="1"/>
</dbReference>
<comment type="similarity">
    <text evidence="1">Belongs to the membrane fusion protein (MFP) (TC 8.A.1) family.</text>
</comment>
<gene>
    <name evidence="8" type="ORF">CCY01nite_39830</name>
</gene>
<feature type="domain" description="Heavy metal binding" evidence="4">
    <location>
        <begin position="40"/>
        <end position="65"/>
    </location>
</feature>
<evidence type="ECO:0000259" key="4">
    <source>
        <dbReference type="Pfam" id="PF19335"/>
    </source>
</evidence>
<proteinExistence type="inferred from homology"/>
<evidence type="ECO:0000256" key="1">
    <source>
        <dbReference type="ARBA" id="ARBA00009477"/>
    </source>
</evidence>
<dbReference type="GO" id="GO:0016020">
    <property type="term" value="C:membrane"/>
    <property type="evidence" value="ECO:0007669"/>
    <property type="project" value="InterPro"/>
</dbReference>
<keyword evidence="3" id="KW-0732">Signal</keyword>
<dbReference type="InterPro" id="IPR045800">
    <property type="entry name" value="HMBD"/>
</dbReference>
<accession>A0A512RPU7</accession>
<dbReference type="Pfam" id="PF25975">
    <property type="entry name" value="CzcB_C"/>
    <property type="match status" value="1"/>
</dbReference>
<comment type="caution">
    <text evidence="8">The sequence shown here is derived from an EMBL/GenBank/DDBJ whole genome shotgun (WGS) entry which is preliminary data.</text>
</comment>
<feature type="domain" description="CzcB-like C-terminal circularly permuted SH3-like" evidence="7">
    <location>
        <begin position="338"/>
        <end position="386"/>
    </location>
</feature>
<organism evidence="8 9">
    <name type="scientific">Chitinophaga cymbidii</name>
    <dbReference type="NCBI Taxonomy" id="1096750"/>
    <lineage>
        <taxon>Bacteria</taxon>
        <taxon>Pseudomonadati</taxon>
        <taxon>Bacteroidota</taxon>
        <taxon>Chitinophagia</taxon>
        <taxon>Chitinophagales</taxon>
        <taxon>Chitinophagaceae</taxon>
        <taxon>Chitinophaga</taxon>
    </lineage>
</organism>
<evidence type="ECO:0000313" key="8">
    <source>
        <dbReference type="EMBL" id="GEP97723.1"/>
    </source>
</evidence>
<feature type="chain" id="PRO_5021748488" evidence="3">
    <location>
        <begin position="24"/>
        <end position="405"/>
    </location>
</feature>
<dbReference type="OrthoDB" id="9806939at2"/>
<keyword evidence="9" id="KW-1185">Reference proteome</keyword>
<dbReference type="InterPro" id="IPR051909">
    <property type="entry name" value="MFP_Cation_Efflux"/>
</dbReference>
<dbReference type="PANTHER" id="PTHR30097:SF4">
    <property type="entry name" value="SLR6042 PROTEIN"/>
    <property type="match status" value="1"/>
</dbReference>
<feature type="domain" description="CusB-like barrel-sandwich hybrid" evidence="5">
    <location>
        <begin position="115"/>
        <end position="238"/>
    </location>
</feature>
<evidence type="ECO:0000259" key="5">
    <source>
        <dbReference type="Pfam" id="PF25919"/>
    </source>
</evidence>
<sequence length="405" mass="44135">MERKSFLKAVALASIAPAVFLIACSDPGKKEAVGDKKQTYTCPMHPQIVQDKPGTCPICGMDLVPFDKSNKDASLTLGESQIKLANITTMAVGAGALANFRQLNGRLATDPENTTIIASRVPGRIEVLFVKETGIRVNKGQPLYKIYSEQLATLQQEYLLALAQAKQFPDDARFQQIEKAARQKLVLYDQGEAQINQLAQSGKTSPYVTYPAPASGIVSELTATEGQYVSEGGAVMRLEGYNQLWVEADVYPAEASLIRVGQSVKVVVSGWEKEPQNMTVRFINPSLQSGSQLLQVRGSIPNPDNRWQPGMQANILLPVKSKGNVLSLPVDAVIRDGKGAHVWIEKERGKFVPRMVKTGMEDFDSVEITEGLKEGEIVVITGAYLLYSEYILKKGADPMASMAGM</sequence>
<dbReference type="GO" id="GO:0030313">
    <property type="term" value="C:cell envelope"/>
    <property type="evidence" value="ECO:0007669"/>
    <property type="project" value="TreeGrafter"/>
</dbReference>
<dbReference type="PANTHER" id="PTHR30097">
    <property type="entry name" value="CATION EFFLUX SYSTEM PROTEIN CUSB"/>
    <property type="match status" value="1"/>
</dbReference>
<reference evidence="8 9" key="1">
    <citation type="submission" date="2019-07" db="EMBL/GenBank/DDBJ databases">
        <title>Whole genome shotgun sequence of Chitinophaga cymbidii NBRC 109752.</title>
        <authorList>
            <person name="Hosoyama A."/>
            <person name="Uohara A."/>
            <person name="Ohji S."/>
            <person name="Ichikawa N."/>
        </authorList>
    </citation>
    <scope>NUCLEOTIDE SEQUENCE [LARGE SCALE GENOMIC DNA]</scope>
    <source>
        <strain evidence="8 9">NBRC 109752</strain>
    </source>
</reference>
<feature type="signal peptide" evidence="3">
    <location>
        <begin position="1"/>
        <end position="23"/>
    </location>
</feature>
<dbReference type="NCBIfam" id="TIGR01730">
    <property type="entry name" value="RND_mfp"/>
    <property type="match status" value="1"/>
</dbReference>
<dbReference type="Proteomes" id="UP000321436">
    <property type="component" value="Unassembled WGS sequence"/>
</dbReference>
<dbReference type="EMBL" id="BKAU01000005">
    <property type="protein sequence ID" value="GEP97723.1"/>
    <property type="molecule type" value="Genomic_DNA"/>
</dbReference>
<dbReference type="GO" id="GO:0022857">
    <property type="term" value="F:transmembrane transporter activity"/>
    <property type="evidence" value="ECO:0007669"/>
    <property type="project" value="InterPro"/>
</dbReference>
<dbReference type="Pfam" id="PF25919">
    <property type="entry name" value="BSH_CusB"/>
    <property type="match status" value="1"/>
</dbReference>
<evidence type="ECO:0000313" key="9">
    <source>
        <dbReference type="Proteomes" id="UP000321436"/>
    </source>
</evidence>
<evidence type="ECO:0000256" key="3">
    <source>
        <dbReference type="SAM" id="SignalP"/>
    </source>
</evidence>
<evidence type="ECO:0000259" key="6">
    <source>
        <dbReference type="Pfam" id="PF25954"/>
    </source>
</evidence>
<dbReference type="AlphaFoldDB" id="A0A512RPU7"/>
<dbReference type="PROSITE" id="PS51257">
    <property type="entry name" value="PROKAR_LIPOPROTEIN"/>
    <property type="match status" value="1"/>
</dbReference>
<dbReference type="Pfam" id="PF25954">
    <property type="entry name" value="Beta-barrel_RND_2"/>
    <property type="match status" value="1"/>
</dbReference>
<dbReference type="InterPro" id="IPR006143">
    <property type="entry name" value="RND_pump_MFP"/>
</dbReference>
<dbReference type="InterPro" id="IPR058790">
    <property type="entry name" value="BSH_CusB"/>
</dbReference>
<dbReference type="GO" id="GO:0015679">
    <property type="term" value="P:plasma membrane copper ion transport"/>
    <property type="evidence" value="ECO:0007669"/>
    <property type="project" value="TreeGrafter"/>
</dbReference>
<name>A0A512RPU7_9BACT</name>
<dbReference type="SUPFAM" id="SSF111369">
    <property type="entry name" value="HlyD-like secretion proteins"/>
    <property type="match status" value="1"/>
</dbReference>
<dbReference type="Gene3D" id="2.40.420.20">
    <property type="match status" value="1"/>
</dbReference>